<gene>
    <name evidence="1" type="ORF">PHLGIDRAFT_123360</name>
</gene>
<name>A0A0C3P9P1_PHLG1</name>
<evidence type="ECO:0000313" key="2">
    <source>
        <dbReference type="Proteomes" id="UP000053257"/>
    </source>
</evidence>
<protein>
    <submittedName>
        <fullName evidence="1">Uncharacterized protein</fullName>
    </submittedName>
</protein>
<reference evidence="1 2" key="1">
    <citation type="journal article" date="2014" name="PLoS Genet.">
        <title>Analysis of the Phlebiopsis gigantea genome, transcriptome and secretome provides insight into its pioneer colonization strategies of wood.</title>
        <authorList>
            <person name="Hori C."/>
            <person name="Ishida T."/>
            <person name="Igarashi K."/>
            <person name="Samejima M."/>
            <person name="Suzuki H."/>
            <person name="Master E."/>
            <person name="Ferreira P."/>
            <person name="Ruiz-Duenas F.J."/>
            <person name="Held B."/>
            <person name="Canessa P."/>
            <person name="Larrondo L.F."/>
            <person name="Schmoll M."/>
            <person name="Druzhinina I.S."/>
            <person name="Kubicek C.P."/>
            <person name="Gaskell J.A."/>
            <person name="Kersten P."/>
            <person name="St John F."/>
            <person name="Glasner J."/>
            <person name="Sabat G."/>
            <person name="Splinter BonDurant S."/>
            <person name="Syed K."/>
            <person name="Yadav J."/>
            <person name="Mgbeahuruike A.C."/>
            <person name="Kovalchuk A."/>
            <person name="Asiegbu F.O."/>
            <person name="Lackner G."/>
            <person name="Hoffmeister D."/>
            <person name="Rencoret J."/>
            <person name="Gutierrez A."/>
            <person name="Sun H."/>
            <person name="Lindquist E."/>
            <person name="Barry K."/>
            <person name="Riley R."/>
            <person name="Grigoriev I.V."/>
            <person name="Henrissat B."/>
            <person name="Kues U."/>
            <person name="Berka R.M."/>
            <person name="Martinez A.T."/>
            <person name="Covert S.F."/>
            <person name="Blanchette R.A."/>
            <person name="Cullen D."/>
        </authorList>
    </citation>
    <scope>NUCLEOTIDE SEQUENCE [LARGE SCALE GENOMIC DNA]</scope>
    <source>
        <strain evidence="1 2">11061_1 CR5-6</strain>
    </source>
</reference>
<dbReference type="HOGENOM" id="CLU_2334376_0_0_1"/>
<keyword evidence="2" id="KW-1185">Reference proteome</keyword>
<dbReference type="Proteomes" id="UP000053257">
    <property type="component" value="Unassembled WGS sequence"/>
</dbReference>
<organism evidence="1 2">
    <name type="scientific">Phlebiopsis gigantea (strain 11061_1 CR5-6)</name>
    <name type="common">White-rot fungus</name>
    <name type="synonym">Peniophora gigantea</name>
    <dbReference type="NCBI Taxonomy" id="745531"/>
    <lineage>
        <taxon>Eukaryota</taxon>
        <taxon>Fungi</taxon>
        <taxon>Dikarya</taxon>
        <taxon>Basidiomycota</taxon>
        <taxon>Agaricomycotina</taxon>
        <taxon>Agaricomycetes</taxon>
        <taxon>Polyporales</taxon>
        <taxon>Phanerochaetaceae</taxon>
        <taxon>Phlebiopsis</taxon>
    </lineage>
</organism>
<dbReference type="EMBL" id="KN840794">
    <property type="protein sequence ID" value="KIP01423.1"/>
    <property type="molecule type" value="Genomic_DNA"/>
</dbReference>
<accession>A0A0C3P9P1</accession>
<evidence type="ECO:0000313" key="1">
    <source>
        <dbReference type="EMBL" id="KIP01423.1"/>
    </source>
</evidence>
<proteinExistence type="predicted"/>
<sequence length="98" mass="10787">MAMMMSSQLLLSSTSSLTFISARSPLSAATTINSKGNGVVSKIVDNVTTHTRKKKEKVDAHLTTKDKENNSGTLLKFFTMNTSDEQARQLEKEAEKFC</sequence>
<dbReference type="AlphaFoldDB" id="A0A0C3P9P1"/>